<keyword evidence="3" id="KW-1185">Reference proteome</keyword>
<evidence type="ECO:0000313" key="2">
    <source>
        <dbReference type="EMBL" id="KAF5811677.1"/>
    </source>
</evidence>
<dbReference type="Proteomes" id="UP000215914">
    <property type="component" value="Unassembled WGS sequence"/>
</dbReference>
<keyword evidence="1" id="KW-0812">Transmembrane</keyword>
<reference evidence="2" key="1">
    <citation type="journal article" date="2017" name="Nature">
        <title>The sunflower genome provides insights into oil metabolism, flowering and Asterid evolution.</title>
        <authorList>
            <person name="Badouin H."/>
            <person name="Gouzy J."/>
            <person name="Grassa C.J."/>
            <person name="Murat F."/>
            <person name="Staton S.E."/>
            <person name="Cottret L."/>
            <person name="Lelandais-Briere C."/>
            <person name="Owens G.L."/>
            <person name="Carrere S."/>
            <person name="Mayjonade B."/>
            <person name="Legrand L."/>
            <person name="Gill N."/>
            <person name="Kane N.C."/>
            <person name="Bowers J.E."/>
            <person name="Hubner S."/>
            <person name="Bellec A."/>
            <person name="Berard A."/>
            <person name="Berges H."/>
            <person name="Blanchet N."/>
            <person name="Boniface M.C."/>
            <person name="Brunel D."/>
            <person name="Catrice O."/>
            <person name="Chaidir N."/>
            <person name="Claudel C."/>
            <person name="Donnadieu C."/>
            <person name="Faraut T."/>
            <person name="Fievet G."/>
            <person name="Helmstetter N."/>
            <person name="King M."/>
            <person name="Knapp S.J."/>
            <person name="Lai Z."/>
            <person name="Le Paslier M.C."/>
            <person name="Lippi Y."/>
            <person name="Lorenzon L."/>
            <person name="Mandel J.R."/>
            <person name="Marage G."/>
            <person name="Marchand G."/>
            <person name="Marquand E."/>
            <person name="Bret-Mestries E."/>
            <person name="Morien E."/>
            <person name="Nambeesan S."/>
            <person name="Nguyen T."/>
            <person name="Pegot-Espagnet P."/>
            <person name="Pouilly N."/>
            <person name="Raftis F."/>
            <person name="Sallet E."/>
            <person name="Schiex T."/>
            <person name="Thomas J."/>
            <person name="Vandecasteele C."/>
            <person name="Vares D."/>
            <person name="Vear F."/>
            <person name="Vautrin S."/>
            <person name="Crespi M."/>
            <person name="Mangin B."/>
            <person name="Burke J.M."/>
            <person name="Salse J."/>
            <person name="Munos S."/>
            <person name="Vincourt P."/>
            <person name="Rieseberg L.H."/>
            <person name="Langlade N.B."/>
        </authorList>
    </citation>
    <scope>NUCLEOTIDE SEQUENCE</scope>
    <source>
        <tissue evidence="2">Leaves</tissue>
    </source>
</reference>
<proteinExistence type="predicted"/>
<gene>
    <name evidence="2" type="ORF">HanXRQr2_Chr04g0184171</name>
</gene>
<organism evidence="2 3">
    <name type="scientific">Helianthus annuus</name>
    <name type="common">Common sunflower</name>
    <dbReference type="NCBI Taxonomy" id="4232"/>
    <lineage>
        <taxon>Eukaryota</taxon>
        <taxon>Viridiplantae</taxon>
        <taxon>Streptophyta</taxon>
        <taxon>Embryophyta</taxon>
        <taxon>Tracheophyta</taxon>
        <taxon>Spermatophyta</taxon>
        <taxon>Magnoliopsida</taxon>
        <taxon>eudicotyledons</taxon>
        <taxon>Gunneridae</taxon>
        <taxon>Pentapetalae</taxon>
        <taxon>asterids</taxon>
        <taxon>campanulids</taxon>
        <taxon>Asterales</taxon>
        <taxon>Asteraceae</taxon>
        <taxon>Asteroideae</taxon>
        <taxon>Heliantheae alliance</taxon>
        <taxon>Heliantheae</taxon>
        <taxon>Helianthus</taxon>
    </lineage>
</organism>
<keyword evidence="1" id="KW-1133">Transmembrane helix</keyword>
<protein>
    <submittedName>
        <fullName evidence="2">Uncharacterized protein</fullName>
    </submittedName>
</protein>
<dbReference type="Gramene" id="mRNA:HanXRQr2_Chr04g0184171">
    <property type="protein sequence ID" value="mRNA:HanXRQr2_Chr04g0184171"/>
    <property type="gene ID" value="HanXRQr2_Chr04g0184171"/>
</dbReference>
<name>A0A9K3JAN0_HELAN</name>
<feature type="transmembrane region" description="Helical" evidence="1">
    <location>
        <begin position="28"/>
        <end position="47"/>
    </location>
</feature>
<dbReference type="EMBL" id="MNCJ02000319">
    <property type="protein sequence ID" value="KAF5811677.1"/>
    <property type="molecule type" value="Genomic_DNA"/>
</dbReference>
<reference evidence="2" key="2">
    <citation type="submission" date="2020-06" db="EMBL/GenBank/DDBJ databases">
        <title>Helianthus annuus Genome sequencing and assembly Release 2.</title>
        <authorList>
            <person name="Gouzy J."/>
            <person name="Langlade N."/>
            <person name="Munos S."/>
        </authorList>
    </citation>
    <scope>NUCLEOTIDE SEQUENCE</scope>
    <source>
        <tissue evidence="2">Leaves</tissue>
    </source>
</reference>
<comment type="caution">
    <text evidence="2">The sequence shown here is derived from an EMBL/GenBank/DDBJ whole genome shotgun (WGS) entry which is preliminary data.</text>
</comment>
<evidence type="ECO:0000313" key="3">
    <source>
        <dbReference type="Proteomes" id="UP000215914"/>
    </source>
</evidence>
<dbReference type="AlphaFoldDB" id="A0A9K3JAN0"/>
<keyword evidence="1" id="KW-0472">Membrane</keyword>
<accession>A0A9K3JAN0</accession>
<sequence>MEEKYWRKDGICFSLGGLKVKEGKLRQLILLLIFFLACFFGLVSHVGPTSMAKGTHSWRVLP</sequence>
<evidence type="ECO:0000256" key="1">
    <source>
        <dbReference type="SAM" id="Phobius"/>
    </source>
</evidence>